<protein>
    <submittedName>
        <fullName evidence="1">Uncharacterized protein</fullName>
    </submittedName>
</protein>
<proteinExistence type="predicted"/>
<name>A0A820I5M9_9BILA</name>
<comment type="caution">
    <text evidence="1">The sequence shown here is derived from an EMBL/GenBank/DDBJ whole genome shotgun (WGS) entry which is preliminary data.</text>
</comment>
<gene>
    <name evidence="1" type="ORF">KXQ929_LOCUS45685</name>
</gene>
<evidence type="ECO:0000313" key="2">
    <source>
        <dbReference type="Proteomes" id="UP000663868"/>
    </source>
</evidence>
<accession>A0A820I5M9</accession>
<evidence type="ECO:0000313" key="1">
    <source>
        <dbReference type="EMBL" id="CAF4303861.1"/>
    </source>
</evidence>
<dbReference type="AlphaFoldDB" id="A0A820I5M9"/>
<dbReference type="EMBL" id="CAJOBB010014389">
    <property type="protein sequence ID" value="CAF4303861.1"/>
    <property type="molecule type" value="Genomic_DNA"/>
</dbReference>
<reference evidence="1" key="1">
    <citation type="submission" date="2021-02" db="EMBL/GenBank/DDBJ databases">
        <authorList>
            <person name="Nowell W R."/>
        </authorList>
    </citation>
    <scope>NUCLEOTIDE SEQUENCE</scope>
</reference>
<sequence>MKLASPFTGRPVATMQITIPQIGLAVVDNNLMAVGGFD</sequence>
<feature type="non-terminal residue" evidence="1">
    <location>
        <position position="1"/>
    </location>
</feature>
<dbReference type="Proteomes" id="UP000663868">
    <property type="component" value="Unassembled WGS sequence"/>
</dbReference>
<organism evidence="1 2">
    <name type="scientific">Adineta steineri</name>
    <dbReference type="NCBI Taxonomy" id="433720"/>
    <lineage>
        <taxon>Eukaryota</taxon>
        <taxon>Metazoa</taxon>
        <taxon>Spiralia</taxon>
        <taxon>Gnathifera</taxon>
        <taxon>Rotifera</taxon>
        <taxon>Eurotatoria</taxon>
        <taxon>Bdelloidea</taxon>
        <taxon>Adinetida</taxon>
        <taxon>Adinetidae</taxon>
        <taxon>Adineta</taxon>
    </lineage>
</organism>